<dbReference type="SUPFAM" id="SSF46894">
    <property type="entry name" value="C-terminal effector domain of the bipartite response regulators"/>
    <property type="match status" value="1"/>
</dbReference>
<proteinExistence type="predicted"/>
<dbReference type="InterPro" id="IPR051677">
    <property type="entry name" value="AfsR-DnrI-RedD_regulator"/>
</dbReference>
<accession>A0ABT8EN03</accession>
<dbReference type="InterPro" id="IPR011990">
    <property type="entry name" value="TPR-like_helical_dom_sf"/>
</dbReference>
<dbReference type="Gene3D" id="3.30.70.1230">
    <property type="entry name" value="Nucleotide cyclase"/>
    <property type="match status" value="1"/>
</dbReference>
<dbReference type="Gene3D" id="1.25.40.10">
    <property type="entry name" value="Tetratricopeptide repeat domain"/>
    <property type="match status" value="1"/>
</dbReference>
<reference evidence="2" key="1">
    <citation type="submission" date="2021-11" db="EMBL/GenBank/DDBJ databases">
        <title>Draft genome sequence of Alcaligenes endophyticus type strain CCUG 75668T.</title>
        <authorList>
            <person name="Salva-Serra F."/>
            <person name="Duran R.E."/>
            <person name="Seeger M."/>
            <person name="Moore E.R.B."/>
            <person name="Jaen-Luchoro D."/>
        </authorList>
    </citation>
    <scope>NUCLEOTIDE SEQUENCE</scope>
    <source>
        <strain evidence="2">CCUG 75668</strain>
    </source>
</reference>
<evidence type="ECO:0000313" key="2">
    <source>
        <dbReference type="EMBL" id="MDN4122649.1"/>
    </source>
</evidence>
<dbReference type="PANTHER" id="PTHR35807">
    <property type="entry name" value="TRANSCRIPTIONAL REGULATOR REDD-RELATED"/>
    <property type="match status" value="1"/>
</dbReference>
<dbReference type="SUPFAM" id="SSF48452">
    <property type="entry name" value="TPR-like"/>
    <property type="match status" value="2"/>
</dbReference>
<dbReference type="InterPro" id="IPR027417">
    <property type="entry name" value="P-loop_NTPase"/>
</dbReference>
<organism evidence="2 3">
    <name type="scientific">Alcaligenes endophyticus</name>
    <dbReference type="NCBI Taxonomy" id="1929088"/>
    <lineage>
        <taxon>Bacteria</taxon>
        <taxon>Pseudomonadati</taxon>
        <taxon>Pseudomonadota</taxon>
        <taxon>Betaproteobacteria</taxon>
        <taxon>Burkholderiales</taxon>
        <taxon>Alcaligenaceae</taxon>
        <taxon>Alcaligenes</taxon>
    </lineage>
</organism>
<dbReference type="Pfam" id="PF03704">
    <property type="entry name" value="BTAD"/>
    <property type="match status" value="1"/>
</dbReference>
<dbReference type="SMART" id="SM01043">
    <property type="entry name" value="BTAD"/>
    <property type="match status" value="1"/>
</dbReference>
<dbReference type="InterPro" id="IPR029787">
    <property type="entry name" value="Nucleotide_cyclase"/>
</dbReference>
<gene>
    <name evidence="2" type="ORF">LMS43_15255</name>
</gene>
<dbReference type="InterPro" id="IPR005158">
    <property type="entry name" value="BTAD"/>
</dbReference>
<sequence length="1186" mass="133438">MITLQVLGRFSLTVGQQNCTDLLSYDKVKLLVVVLCLAQGKAVSRDKLAALFWPDLPRVKGLARLRHALHTLRQALGEHSGCLVGTACGVSLQAEQLKVDLLSLLDRYGESVELRSVMLDESPFLAGLKLPLHQEFQAWRQPWQEAWEQELLRYRTEYIEHSLENGELLPALVKAQNWLQNRPNEEHYHRFVIRILLLLGHSEKAQQAYRYCSWWLYQHKGRAPSIETQALLQTAVGGTECLMKHTDTSMYRAVATVAFALSWDDNVAAQKDSTWWEDDAEPEEARIFLQLWQEQIVEEAAKCGGWVNQHAGSTIFVHFGYPKQLEDPVEQAWLLAEQVSTYKTPESVKIGIAIHVNLVLLNGDFQSNFNGLLGQVLTPLVWLAEHGEILLSTQAAARLPQRAVERCVRAGKTVYRVVDAAAKVESALIGRLTEFEYLIAQWKASRERQTVVGVQIHAPYGVGKTRLAAALSQYAARDTARVVKLNLDAISWLELQEQVAEFFDTNKGALPPSYTVDSCLIATTLGFSEQDMQAVKNQWCKREQALTGAGQKFGLVRVLQVLQQLESTCPLLVVLDNINPLRAQDIKFIHAVWSAFEQGHSQAMILFLSRKELPLPPECVALRLPALNELDTQKYVQASVRTLKCSSEDKWYLSTHSRGRPAYLEAMLHLLRLGLPLNYLPRVADMLLYKLAMLAPEVRSCFYLWALWDKGTPQAFAQMQGVDLAQQQSMQERLLAYGLLSNSHGKVECDQVMSNAARQIMTKADRQELYGMLANYLIQHDYDAAEVAQCLLQAQSSEALVWWHKAVDNALGLGDLPQAAEHLSNALQSLQYMKDITLRRQFEYEAHLTQASLGISHQGPACFEAVQAYERASELPVTPEAELPLIWGRWVVAHGAGELNTGLSLSRHLQKQAWKSRHSVWFGWGLYAEAQYWFWRGSPLPAEQRLCEAIELLDYTPGAPDISRTLGLHSPALAHSLLGLVRVLKGANELKPLQKAITLARQTAASPVSSMICEIHFLRGLYLTNQLKQAGEYSRHLLSLLPPSFKGSIWEAVLQTYSLLTHDTGFDAQSVLPKVSELLPAFEQNMPLGLDAFLCVVARCYVQRQNYEQALVCLARAEKISRERDSVLMWPEILCLRADILDATHQNSEAQASWYQALEQANNTGLHVYRAWLAEPRRLGKHAVTA</sequence>
<dbReference type="InterPro" id="IPR036388">
    <property type="entry name" value="WH-like_DNA-bd_sf"/>
</dbReference>
<dbReference type="Proteomes" id="UP001168613">
    <property type="component" value="Unassembled WGS sequence"/>
</dbReference>
<dbReference type="SUPFAM" id="SSF52540">
    <property type="entry name" value="P-loop containing nucleoside triphosphate hydrolases"/>
    <property type="match status" value="1"/>
</dbReference>
<dbReference type="RefSeq" id="WP_266123824.1">
    <property type="nucleotide sequence ID" value="NZ_JAJHNU010000005.1"/>
</dbReference>
<dbReference type="SUPFAM" id="SSF55073">
    <property type="entry name" value="Nucleotide cyclase"/>
    <property type="match status" value="1"/>
</dbReference>
<dbReference type="Gene3D" id="1.10.10.10">
    <property type="entry name" value="Winged helix-like DNA-binding domain superfamily/Winged helix DNA-binding domain"/>
    <property type="match status" value="1"/>
</dbReference>
<keyword evidence="3" id="KW-1185">Reference proteome</keyword>
<evidence type="ECO:0000313" key="3">
    <source>
        <dbReference type="Proteomes" id="UP001168613"/>
    </source>
</evidence>
<feature type="domain" description="Bacterial transcriptional activator" evidence="1">
    <location>
        <begin position="99"/>
        <end position="236"/>
    </location>
</feature>
<dbReference type="InterPro" id="IPR016032">
    <property type="entry name" value="Sig_transdc_resp-reg_C-effctor"/>
</dbReference>
<name>A0ABT8EN03_9BURK</name>
<evidence type="ECO:0000259" key="1">
    <source>
        <dbReference type="SMART" id="SM01043"/>
    </source>
</evidence>
<protein>
    <recommendedName>
        <fullName evidence="1">Bacterial transcriptional activator domain-containing protein</fullName>
    </recommendedName>
</protein>
<comment type="caution">
    <text evidence="2">The sequence shown here is derived from an EMBL/GenBank/DDBJ whole genome shotgun (WGS) entry which is preliminary data.</text>
</comment>
<dbReference type="EMBL" id="JAJHNU010000005">
    <property type="protein sequence ID" value="MDN4122649.1"/>
    <property type="molecule type" value="Genomic_DNA"/>
</dbReference>